<dbReference type="KEGG" id="muo:115477930"/>
<dbReference type="AlphaFoldDB" id="A0A6P7Z2H7"/>
<dbReference type="RefSeq" id="XP_030070931.1">
    <property type="nucleotide sequence ID" value="XM_030215071.1"/>
</dbReference>
<dbReference type="InParanoid" id="A0A6P7Z2H7"/>
<dbReference type="CTD" id="122616"/>
<keyword evidence="2" id="KW-1185">Reference proteome</keyword>
<gene>
    <name evidence="3" type="primary">CLBA1</name>
</gene>
<dbReference type="OrthoDB" id="9894316at2759"/>
<dbReference type="GO" id="GO:0030121">
    <property type="term" value="C:AP-1 adaptor complex"/>
    <property type="evidence" value="ECO:0007669"/>
    <property type="project" value="TreeGrafter"/>
</dbReference>
<evidence type="ECO:0000259" key="1">
    <source>
        <dbReference type="Pfam" id="PF15045"/>
    </source>
</evidence>
<proteinExistence type="predicted"/>
<organism evidence="2 3">
    <name type="scientific">Microcaecilia unicolor</name>
    <dbReference type="NCBI Taxonomy" id="1415580"/>
    <lineage>
        <taxon>Eukaryota</taxon>
        <taxon>Metazoa</taxon>
        <taxon>Chordata</taxon>
        <taxon>Craniata</taxon>
        <taxon>Vertebrata</taxon>
        <taxon>Euteleostomi</taxon>
        <taxon>Amphibia</taxon>
        <taxon>Gymnophiona</taxon>
        <taxon>Siphonopidae</taxon>
        <taxon>Microcaecilia</taxon>
    </lineage>
</organism>
<dbReference type="Pfam" id="PF15045">
    <property type="entry name" value="Clathrin_bdg"/>
    <property type="match status" value="1"/>
</dbReference>
<sequence length="332" mass="36823">MQDHCSLKGPVLNCACPCAYTEAVSDMALDICGPTREWNKFEEPNFEEPVIFDKLPSGIQEVADDVRSCAVVTSGLPENSCTCKTEHNSWGDFEGFTESVASSESFNSTLGMPIQFPAIKNFQNVSHFSETHCTTSNGLDFPEPTEQKRNITAMDSGAEVCLSYDDIFKSSFPDMPVHQSSENIVSLNRLLEISSEDKGVVELMKEQLRIGSVNIWRTHDTTTESGLRSLWNESHCLKSLILTLGIDSDRKNVLDSTDHLGETDLKDAQEPTEVDGFSVNGSQTLIQTKLSVSPDTKRGRFFTYQLFSKKVPSNRNAPSIIIPGKKEHFCCT</sequence>
<evidence type="ECO:0000313" key="2">
    <source>
        <dbReference type="Proteomes" id="UP000515156"/>
    </source>
</evidence>
<dbReference type="InterPro" id="IPR046359">
    <property type="entry name" value="Aftin-like"/>
</dbReference>
<dbReference type="GO" id="GO:0030276">
    <property type="term" value="F:clathrin binding"/>
    <property type="evidence" value="ECO:0007669"/>
    <property type="project" value="InterPro"/>
</dbReference>
<dbReference type="PANTHER" id="PTHR16156:SF7">
    <property type="entry name" value="CLATHRIN BINDING BOX OF AFTIPHILIN CONTAINING 1"/>
    <property type="match status" value="1"/>
</dbReference>
<name>A0A6P7Z2H7_9AMPH</name>
<dbReference type="GeneID" id="115477930"/>
<reference evidence="3" key="1">
    <citation type="submission" date="2025-08" db="UniProtKB">
        <authorList>
            <consortium name="RefSeq"/>
        </authorList>
    </citation>
    <scope>IDENTIFICATION</scope>
</reference>
<dbReference type="PANTHER" id="PTHR16156">
    <property type="entry name" value="AFTIPHILIN A-RELATED"/>
    <property type="match status" value="1"/>
</dbReference>
<dbReference type="GO" id="GO:0032588">
    <property type="term" value="C:trans-Golgi network membrane"/>
    <property type="evidence" value="ECO:0007669"/>
    <property type="project" value="InterPro"/>
</dbReference>
<dbReference type="FunCoup" id="A0A6P7Z2H7">
    <property type="interactions" value="19"/>
</dbReference>
<dbReference type="InterPro" id="IPR029205">
    <property type="entry name" value="Clathrin-bd"/>
</dbReference>
<dbReference type="Proteomes" id="UP000515156">
    <property type="component" value="Chromosome 9"/>
</dbReference>
<protein>
    <submittedName>
        <fullName evidence="3">Uncharacterized protein CLBA1</fullName>
    </submittedName>
</protein>
<evidence type="ECO:0000313" key="3">
    <source>
        <dbReference type="RefSeq" id="XP_030070931.1"/>
    </source>
</evidence>
<accession>A0A6P7Z2H7</accession>
<feature type="domain" description="Aftiphilin clathrin-binding box" evidence="1">
    <location>
        <begin position="214"/>
        <end position="289"/>
    </location>
</feature>